<reference evidence="7 8" key="1">
    <citation type="journal article" date="2016" name="Mol. Biol. Evol.">
        <title>Comparative Genomics of Early-Diverging Mushroom-Forming Fungi Provides Insights into the Origins of Lignocellulose Decay Capabilities.</title>
        <authorList>
            <person name="Nagy L.G."/>
            <person name="Riley R."/>
            <person name="Tritt A."/>
            <person name="Adam C."/>
            <person name="Daum C."/>
            <person name="Floudas D."/>
            <person name="Sun H."/>
            <person name="Yadav J.S."/>
            <person name="Pangilinan J."/>
            <person name="Larsson K.H."/>
            <person name="Matsuura K."/>
            <person name="Barry K."/>
            <person name="Labutti K."/>
            <person name="Kuo R."/>
            <person name="Ohm R.A."/>
            <person name="Bhattacharya S.S."/>
            <person name="Shirouzu T."/>
            <person name="Yoshinaga Y."/>
            <person name="Martin F.M."/>
            <person name="Grigoriev I.V."/>
            <person name="Hibbett D.S."/>
        </authorList>
    </citation>
    <scope>NUCLEOTIDE SEQUENCE [LARGE SCALE GENOMIC DNA]</scope>
    <source>
        <strain evidence="7 8">HHB10207 ss-3</strain>
    </source>
</reference>
<proteinExistence type="inferred from homology"/>
<feature type="domain" description="Rad21/Rec8-like protein C-terminal eukaryotic" evidence="5">
    <location>
        <begin position="652"/>
        <end position="700"/>
    </location>
</feature>
<dbReference type="GO" id="GO:0008278">
    <property type="term" value="C:cohesin complex"/>
    <property type="evidence" value="ECO:0007669"/>
    <property type="project" value="InterPro"/>
</dbReference>
<dbReference type="PANTHER" id="PTHR12585">
    <property type="entry name" value="SCC1 / RAD21 FAMILY MEMBER"/>
    <property type="match status" value="1"/>
</dbReference>
<dbReference type="Gene3D" id="1.10.10.580">
    <property type="entry name" value="Structural maintenance of chromosome 1. Chain E"/>
    <property type="match status" value="1"/>
</dbReference>
<feature type="compositionally biased region" description="Polar residues" evidence="4">
    <location>
        <begin position="506"/>
        <end position="523"/>
    </location>
</feature>
<dbReference type="GO" id="GO:1990414">
    <property type="term" value="P:replication-born double-strand break repair via sister chromatid exchange"/>
    <property type="evidence" value="ECO:0007669"/>
    <property type="project" value="TreeGrafter"/>
</dbReference>
<dbReference type="InterPro" id="IPR039781">
    <property type="entry name" value="Rad21/Rec8-like"/>
</dbReference>
<evidence type="ECO:0000256" key="2">
    <source>
        <dbReference type="ARBA" id="ARBA00009870"/>
    </source>
</evidence>
<feature type="domain" description="Rad21/Rec8-like protein N-terminal" evidence="6">
    <location>
        <begin position="1"/>
        <end position="110"/>
    </location>
</feature>
<sequence length="702" mass="78210">MFFTPDLLQKRDSGFGLLWLAATLGPKSNFRKLAKRSILTADIPELCQLITTPPEPLALRLSSNLMVGVVRVYKVKHEIFSADVTSCFATLKKTLQEIQQSSNLTVDLQMHQPTVRPDTITIRMDPAIELELEFGLLDPNHFEEACGPTEKESRGRTNRNHDSELSILNASSQGLHLLNESHDFFSSSFDADLNLSSMDDFPFGNEMFPPVSAGHDQNVSFTLGDELAREAGGSWLDILEHPLDQLGAGNFSDGLGGRPEDVQLELPEMTYEQEGLNPSDLPIGDPLPDTMDQHGEDGVVSLPNEINPPFREPTQKRVIPVEEDESEMAVVPRKKRRIAQFLVDERMQLTDEELKRARQDYALTQARLRFEGRQRQLQKDAPGKVSQMIWGVPRCFAAPQLIRLWRDRFKMNAKSNSGYIYLDEQIMQNNDQEVADGEQQQTNLSHPVRLETLGETQEQNNYPSFQPLNTGIDGLYDMPEDFNMDVGLNIEKESSDIGQARGAPSRSLSVQMSPPHLHSSNIKPNAGNGRPSFPWNETDDNNPLSLGYERILVGGIDSDVFKIPRETSKLFEGRDSSSTGRRFGSVPGSPLAPAAHQFGADFTPPYSSSAVEHDIFGAKETQASNESLVSLERSSHKFLEYAQLTRNALAPGQKLTLDELFRSNRSRSVAAAGLYHTLVLSTKGLLRVQQDNPYGPIGIDLI</sequence>
<organism evidence="7 8">
    <name type="scientific">Sistotremastrum suecicum HHB10207 ss-3</name>
    <dbReference type="NCBI Taxonomy" id="1314776"/>
    <lineage>
        <taxon>Eukaryota</taxon>
        <taxon>Fungi</taxon>
        <taxon>Dikarya</taxon>
        <taxon>Basidiomycota</taxon>
        <taxon>Agaricomycotina</taxon>
        <taxon>Agaricomycetes</taxon>
        <taxon>Sistotremastrales</taxon>
        <taxon>Sistotremastraceae</taxon>
        <taxon>Sistotremastrum</taxon>
    </lineage>
</organism>
<keyword evidence="8" id="KW-1185">Reference proteome</keyword>
<evidence type="ECO:0000256" key="4">
    <source>
        <dbReference type="SAM" id="MobiDB-lite"/>
    </source>
</evidence>
<dbReference type="STRING" id="1314776.A0A166HCM2"/>
<gene>
    <name evidence="7" type="ORF">SISSUDRAFT_892522</name>
</gene>
<protein>
    <recommendedName>
        <fullName evidence="9">Rad21/Rec8-like protein N-terminal domain-containing protein</fullName>
    </recommendedName>
</protein>
<dbReference type="InterPro" id="IPR006910">
    <property type="entry name" value="Rad21_Rec8_N"/>
</dbReference>
<name>A0A166HCM2_9AGAM</name>
<dbReference type="Pfam" id="PF04825">
    <property type="entry name" value="Rad21_Rec8_N"/>
    <property type="match status" value="1"/>
</dbReference>
<dbReference type="EMBL" id="KV428012">
    <property type="protein sequence ID" value="KZT42569.1"/>
    <property type="molecule type" value="Genomic_DNA"/>
</dbReference>
<dbReference type="InterPro" id="IPR006909">
    <property type="entry name" value="Rad21/Rec8_C_eu"/>
</dbReference>
<evidence type="ECO:0000256" key="1">
    <source>
        <dbReference type="ARBA" id="ARBA00004123"/>
    </source>
</evidence>
<dbReference type="Pfam" id="PF04824">
    <property type="entry name" value="Rad21_Rec8"/>
    <property type="match status" value="1"/>
</dbReference>
<dbReference type="GO" id="GO:0005634">
    <property type="term" value="C:nucleus"/>
    <property type="evidence" value="ECO:0007669"/>
    <property type="project" value="UniProtKB-SubCell"/>
</dbReference>
<comment type="similarity">
    <text evidence="2">Belongs to the rad21 family.</text>
</comment>
<keyword evidence="3" id="KW-0539">Nucleus</keyword>
<feature type="region of interest" description="Disordered" evidence="4">
    <location>
        <begin position="572"/>
        <end position="599"/>
    </location>
</feature>
<dbReference type="Proteomes" id="UP000076798">
    <property type="component" value="Unassembled WGS sequence"/>
</dbReference>
<evidence type="ECO:0000259" key="6">
    <source>
        <dbReference type="Pfam" id="PF04825"/>
    </source>
</evidence>
<evidence type="ECO:0000259" key="5">
    <source>
        <dbReference type="Pfam" id="PF04824"/>
    </source>
</evidence>
<dbReference type="GO" id="GO:0007062">
    <property type="term" value="P:sister chromatid cohesion"/>
    <property type="evidence" value="ECO:0007669"/>
    <property type="project" value="InterPro"/>
</dbReference>
<evidence type="ECO:0000313" key="7">
    <source>
        <dbReference type="EMBL" id="KZT42569.1"/>
    </source>
</evidence>
<dbReference type="InterPro" id="IPR036390">
    <property type="entry name" value="WH_DNA-bd_sf"/>
</dbReference>
<evidence type="ECO:0008006" key="9">
    <source>
        <dbReference type="Google" id="ProtNLM"/>
    </source>
</evidence>
<dbReference type="AlphaFoldDB" id="A0A166HCM2"/>
<dbReference type="GO" id="GO:0003682">
    <property type="term" value="F:chromatin binding"/>
    <property type="evidence" value="ECO:0007669"/>
    <property type="project" value="TreeGrafter"/>
</dbReference>
<evidence type="ECO:0000256" key="3">
    <source>
        <dbReference type="ARBA" id="ARBA00023242"/>
    </source>
</evidence>
<evidence type="ECO:0000313" key="8">
    <source>
        <dbReference type="Proteomes" id="UP000076798"/>
    </source>
</evidence>
<dbReference type="InterPro" id="IPR023093">
    <property type="entry name" value="ScpA-like_C"/>
</dbReference>
<dbReference type="OrthoDB" id="10071381at2759"/>
<feature type="region of interest" description="Disordered" evidence="4">
    <location>
        <begin position="496"/>
        <end position="538"/>
    </location>
</feature>
<accession>A0A166HCM2</accession>
<dbReference type="PANTHER" id="PTHR12585:SF72">
    <property type="entry name" value="MEIOTIC RECOMBINATION PROTEIN REC8"/>
    <property type="match status" value="1"/>
</dbReference>
<comment type="subcellular location">
    <subcellularLocation>
        <location evidence="1">Nucleus</location>
    </subcellularLocation>
</comment>
<dbReference type="SUPFAM" id="SSF46785">
    <property type="entry name" value="Winged helix' DNA-binding domain"/>
    <property type="match status" value="1"/>
</dbReference>